<dbReference type="PANTHER" id="PTHR23240:SF35">
    <property type="entry name" value="DNA REPAIR METALLO-BETA-LACTAMASE FAMILY PROTEIN-RELATED"/>
    <property type="match status" value="1"/>
</dbReference>
<evidence type="ECO:0000259" key="7">
    <source>
        <dbReference type="Pfam" id="PF07522"/>
    </source>
</evidence>
<name>A0ABP1G7P5_9CHLO</name>
<protein>
    <submittedName>
        <fullName evidence="8">G11316 protein</fullName>
    </submittedName>
</protein>
<keyword evidence="9" id="KW-1185">Reference proteome</keyword>
<feature type="domain" description="DNA repair metallo-beta-lactamase" evidence="7">
    <location>
        <begin position="200"/>
        <end position="295"/>
    </location>
</feature>
<dbReference type="PANTHER" id="PTHR23240">
    <property type="entry name" value="DNA CROSS-LINK REPAIR PROTEIN PSO2/SNM1-RELATED"/>
    <property type="match status" value="1"/>
</dbReference>
<gene>
    <name evidence="8" type="primary">g11316</name>
    <name evidence="8" type="ORF">VP750_LOCUS10132</name>
</gene>
<evidence type="ECO:0000256" key="5">
    <source>
        <dbReference type="ARBA" id="ARBA00023242"/>
    </source>
</evidence>
<feature type="region of interest" description="Disordered" evidence="6">
    <location>
        <begin position="653"/>
        <end position="693"/>
    </location>
</feature>
<keyword evidence="3" id="KW-0227">DNA damage</keyword>
<evidence type="ECO:0000256" key="3">
    <source>
        <dbReference type="ARBA" id="ARBA00022763"/>
    </source>
</evidence>
<dbReference type="SUPFAM" id="SSF56281">
    <property type="entry name" value="Metallo-hydrolase/oxidoreductase"/>
    <property type="match status" value="1"/>
</dbReference>
<dbReference type="InterPro" id="IPR036866">
    <property type="entry name" value="RibonucZ/Hydroxyglut_hydro"/>
</dbReference>
<sequence>MASQWEYIKWIPGLNSGFSAGTIYCSHVTSNLLIRDMRVNPSCIRALPMDTELVIEGIRVTLIDANHCPGAVLLLFKTPPPKGSCFSHEVILHTGDMRWNPRMGKHPALAKQRIDQLFLDTTYASPKHTFPSQERAICKIVELMTKHISQEPRTLFVMGSYRIGKERAYLGAAKAMGFRCHVNADKLRVLRLLGLPEADLRLITKDRNAARIHVSFMGKVFLPEALRERIADTQWTHVVAFRPTGWSFQKRGVNVRKEGNVSIYGIPYSEHSSYDELRDCVRTLRPRKLIPTVNAANAASAKVLVDRFAELMDLTKDRGRLDFFLKKAKTVPAASLDAAADKHSLSAPTMGRADTAPVASSVAACEMPGSARSESTEVAPNEAAEDAAADNEEALYWQQHGEVDEEGGGYEEGYECADAAADLEHRCASWRGAAEHDDLDDDWSEAAGIPSAEQAAAAVKTEPEAPDLAYREQSCKQEASGAAWHPARVKREPLEFHSSAAAHDSKLKVEPVDSLRRFSYTGSPIKQEGREDSQDRRVLVHLGLDSPKPKLPPSMAARGSAALLPRGAGTSSCSSAPVQAQHERGNEPYTMQDANYQYGSLPASVAQEDKLQAEQHTPDCLKQEESCQHVRLAGAAQYADFCRADNTAALKRDRLAHSASPDSWATAPEGSQDKHEQETPQQPLHSPGCMEQDCSKAHASSTAVSVTDICSPEPLQHQQPVFGTSTSVKREHSSTDTACGSIGVRSPGGSERVDLSAIDLAEQQRLLRLIAARKSLQDDIQASRACMQALGAQALPDSSLRKRGRAGAQPYRAPAAVAVTKRRQLGIGAFLFSQQRSDGV</sequence>
<keyword evidence="4" id="KW-0234">DNA repair</keyword>
<evidence type="ECO:0000313" key="8">
    <source>
        <dbReference type="EMBL" id="CAL5228226.1"/>
    </source>
</evidence>
<dbReference type="Gene3D" id="3.60.15.10">
    <property type="entry name" value="Ribonuclease Z/Hydroxyacylglutathione hydrolase-like"/>
    <property type="match status" value="1"/>
</dbReference>
<comment type="subcellular location">
    <subcellularLocation>
        <location evidence="1">Nucleus</location>
    </subcellularLocation>
</comment>
<proteinExistence type="inferred from homology"/>
<comment type="caution">
    <text evidence="8">The sequence shown here is derived from an EMBL/GenBank/DDBJ whole genome shotgun (WGS) entry which is preliminary data.</text>
</comment>
<evidence type="ECO:0000313" key="9">
    <source>
        <dbReference type="Proteomes" id="UP001497392"/>
    </source>
</evidence>
<evidence type="ECO:0000256" key="2">
    <source>
        <dbReference type="ARBA" id="ARBA00010304"/>
    </source>
</evidence>
<feature type="region of interest" description="Disordered" evidence="6">
    <location>
        <begin position="724"/>
        <end position="746"/>
    </location>
</feature>
<dbReference type="InterPro" id="IPR011084">
    <property type="entry name" value="DRMBL"/>
</dbReference>
<keyword evidence="5" id="KW-0539">Nucleus</keyword>
<accession>A0ABP1G7P5</accession>
<dbReference type="EMBL" id="CAXHTA020000018">
    <property type="protein sequence ID" value="CAL5228226.1"/>
    <property type="molecule type" value="Genomic_DNA"/>
</dbReference>
<reference evidence="8 9" key="1">
    <citation type="submission" date="2024-06" db="EMBL/GenBank/DDBJ databases">
        <authorList>
            <person name="Kraege A."/>
            <person name="Thomma B."/>
        </authorList>
    </citation>
    <scope>NUCLEOTIDE SEQUENCE [LARGE SCALE GENOMIC DNA]</scope>
</reference>
<dbReference type="Proteomes" id="UP001497392">
    <property type="component" value="Unassembled WGS sequence"/>
</dbReference>
<organism evidence="8 9">
    <name type="scientific">Coccomyxa viridis</name>
    <dbReference type="NCBI Taxonomy" id="1274662"/>
    <lineage>
        <taxon>Eukaryota</taxon>
        <taxon>Viridiplantae</taxon>
        <taxon>Chlorophyta</taxon>
        <taxon>core chlorophytes</taxon>
        <taxon>Trebouxiophyceae</taxon>
        <taxon>Trebouxiophyceae incertae sedis</taxon>
        <taxon>Coccomyxaceae</taxon>
        <taxon>Coccomyxa</taxon>
    </lineage>
</organism>
<dbReference type="CDD" id="cd16273">
    <property type="entry name" value="SNM1A-1C-like_MBL-fold"/>
    <property type="match status" value="1"/>
</dbReference>
<evidence type="ECO:0000256" key="6">
    <source>
        <dbReference type="SAM" id="MobiDB-lite"/>
    </source>
</evidence>
<dbReference type="Gene3D" id="3.40.50.12650">
    <property type="match status" value="1"/>
</dbReference>
<evidence type="ECO:0000256" key="4">
    <source>
        <dbReference type="ARBA" id="ARBA00023204"/>
    </source>
</evidence>
<feature type="region of interest" description="Disordered" evidence="6">
    <location>
        <begin position="367"/>
        <end position="387"/>
    </location>
</feature>
<evidence type="ECO:0000256" key="1">
    <source>
        <dbReference type="ARBA" id="ARBA00004123"/>
    </source>
</evidence>
<comment type="similarity">
    <text evidence="2">Belongs to the DNA repair metallo-beta-lactamase (DRMBL) family.</text>
</comment>
<dbReference type="Pfam" id="PF07522">
    <property type="entry name" value="DRMBL"/>
    <property type="match status" value="1"/>
</dbReference>